<dbReference type="EMBL" id="MJEQ01005138">
    <property type="protein sequence ID" value="OIT20568.1"/>
    <property type="molecule type" value="Genomic_DNA"/>
</dbReference>
<gene>
    <name evidence="2" type="ORF">A4A49_52762</name>
</gene>
<name>A0A1J6K6B2_NICAT</name>
<evidence type="ECO:0008006" key="4">
    <source>
        <dbReference type="Google" id="ProtNLM"/>
    </source>
</evidence>
<evidence type="ECO:0000313" key="3">
    <source>
        <dbReference type="Proteomes" id="UP000187609"/>
    </source>
</evidence>
<dbReference type="AlphaFoldDB" id="A0A1J6K6B2"/>
<feature type="region of interest" description="Disordered" evidence="1">
    <location>
        <begin position="90"/>
        <end position="111"/>
    </location>
</feature>
<feature type="compositionally biased region" description="Polar residues" evidence="1">
    <location>
        <begin position="90"/>
        <end position="101"/>
    </location>
</feature>
<sequence>MKLLSDELAAAGRPLNISDFNIHVFEGLRSDFKDIINTLSTRFEIVSYLELHSLLLNHEFIHGPSLSSLFIAPATDSNISPAAIFSQRPSQVDKQFSSNNQRGRDRFYRGKGRGNQFTRTNFGSSQPWNSFNDGHAKCQICNGNNHFAPTYFQRYNHRTNPSAHLTHQEPITLTQNLFSDIGATHHIAPDLLSFYHVEEYKGPDQQYIDNGQGLPIIMLVAPLSQPLLIENSL</sequence>
<dbReference type="Gramene" id="OIT20568">
    <property type="protein sequence ID" value="OIT20568"/>
    <property type="gene ID" value="A4A49_52762"/>
</dbReference>
<proteinExistence type="predicted"/>
<keyword evidence="3" id="KW-1185">Reference proteome</keyword>
<dbReference type="PANTHER" id="PTHR47481">
    <property type="match status" value="1"/>
</dbReference>
<evidence type="ECO:0000256" key="1">
    <source>
        <dbReference type="SAM" id="MobiDB-lite"/>
    </source>
</evidence>
<protein>
    <recommendedName>
        <fullName evidence="4">Retrovirus-related pol polyprotein from transposon tnt 1-94</fullName>
    </recommendedName>
</protein>
<organism evidence="2 3">
    <name type="scientific">Nicotiana attenuata</name>
    <name type="common">Coyote tobacco</name>
    <dbReference type="NCBI Taxonomy" id="49451"/>
    <lineage>
        <taxon>Eukaryota</taxon>
        <taxon>Viridiplantae</taxon>
        <taxon>Streptophyta</taxon>
        <taxon>Embryophyta</taxon>
        <taxon>Tracheophyta</taxon>
        <taxon>Spermatophyta</taxon>
        <taxon>Magnoliopsida</taxon>
        <taxon>eudicotyledons</taxon>
        <taxon>Gunneridae</taxon>
        <taxon>Pentapetalae</taxon>
        <taxon>asterids</taxon>
        <taxon>lamiids</taxon>
        <taxon>Solanales</taxon>
        <taxon>Solanaceae</taxon>
        <taxon>Nicotianoideae</taxon>
        <taxon>Nicotianeae</taxon>
        <taxon>Nicotiana</taxon>
    </lineage>
</organism>
<dbReference type="Proteomes" id="UP000187609">
    <property type="component" value="Unassembled WGS sequence"/>
</dbReference>
<comment type="caution">
    <text evidence="2">The sequence shown here is derived from an EMBL/GenBank/DDBJ whole genome shotgun (WGS) entry which is preliminary data.</text>
</comment>
<accession>A0A1J6K6B2</accession>
<reference evidence="2" key="1">
    <citation type="submission" date="2016-11" db="EMBL/GenBank/DDBJ databases">
        <title>The genome of Nicotiana attenuata.</title>
        <authorList>
            <person name="Xu S."/>
            <person name="Brockmoeller T."/>
            <person name="Gaquerel E."/>
            <person name="Navarro A."/>
            <person name="Kuhl H."/>
            <person name="Gase K."/>
            <person name="Ling Z."/>
            <person name="Zhou W."/>
            <person name="Kreitzer C."/>
            <person name="Stanke M."/>
            <person name="Tang H."/>
            <person name="Lyons E."/>
            <person name="Pandey P."/>
            <person name="Pandey S.P."/>
            <person name="Timmermann B."/>
            <person name="Baldwin I.T."/>
        </authorList>
    </citation>
    <scope>NUCLEOTIDE SEQUENCE [LARGE SCALE GENOMIC DNA]</scope>
    <source>
        <strain evidence="2">UT</strain>
    </source>
</reference>
<dbReference type="PANTHER" id="PTHR47481:SF43">
    <property type="entry name" value="RETROTRANSPOSON COPIA-LIKE N-TERMINAL DOMAIN-CONTAINING PROTEIN"/>
    <property type="match status" value="1"/>
</dbReference>
<evidence type="ECO:0000313" key="2">
    <source>
        <dbReference type="EMBL" id="OIT20568.1"/>
    </source>
</evidence>